<dbReference type="SUPFAM" id="SSF55008">
    <property type="entry name" value="HMA, heavy metal-associated domain"/>
    <property type="match status" value="1"/>
</dbReference>
<dbReference type="GO" id="GO:0005507">
    <property type="term" value="F:copper ion binding"/>
    <property type="evidence" value="ECO:0007669"/>
    <property type="project" value="Ensembl"/>
</dbReference>
<dbReference type="CDD" id="cd00305">
    <property type="entry name" value="Cu-Zn_Superoxide_Dismutase"/>
    <property type="match status" value="1"/>
</dbReference>
<dbReference type="Ensembl" id="ENSCCAT00000045724.1">
    <property type="protein sequence ID" value="ENSCCAP00000028095.1"/>
    <property type="gene ID" value="ENSCCAG00000031964.1"/>
</dbReference>
<evidence type="ECO:0000256" key="3">
    <source>
        <dbReference type="ARBA" id="ARBA00032899"/>
    </source>
</evidence>
<sequence length="253" mass="26992">MASDSGTQGTLCTLEFAVQMTCQSCVDAVRKSLQGVAGVQDVEVHLENQMVLVHTTLPSQEVQALLEGTGRQAVLKGMGSGQLQNLGAAVAILGEPGTVQGVVRFLQLTPERCLIEGTIDGLEPGLHGLHVHQYGDLTKNCNHRGDLGNVRADADGRAIFRMEDEQLKVWDVIGRSLIIDEGEDDLGRGGHPLSKITGNSGERLACGIIARSAGLFQNPKQICSCDGLTIWEERGRPIAGKGRKESAQIPAHL</sequence>
<dbReference type="Proteomes" id="UP000233040">
    <property type="component" value="Unassembled WGS sequence"/>
</dbReference>
<name>A0A2K5RIY8_CEBIM</name>
<dbReference type="InterPro" id="IPR018152">
    <property type="entry name" value="SOD_Cu/Zn_BS"/>
</dbReference>
<evidence type="ECO:0000256" key="2">
    <source>
        <dbReference type="ARBA" id="ARBA00025798"/>
    </source>
</evidence>
<evidence type="ECO:0000259" key="4">
    <source>
        <dbReference type="PROSITE" id="PS50846"/>
    </source>
</evidence>
<dbReference type="PANTHER" id="PTHR10003">
    <property type="entry name" value="SUPEROXIDE DISMUTASE CU-ZN -RELATED"/>
    <property type="match status" value="1"/>
</dbReference>
<evidence type="ECO:0000313" key="6">
    <source>
        <dbReference type="Proteomes" id="UP000233040"/>
    </source>
</evidence>
<dbReference type="InterPro" id="IPR036163">
    <property type="entry name" value="HMA_dom_sf"/>
</dbReference>
<protein>
    <recommendedName>
        <fullName evidence="3">Superoxide dismutase copper chaperone</fullName>
    </recommendedName>
</protein>
<dbReference type="GO" id="GO:0005634">
    <property type="term" value="C:nucleus"/>
    <property type="evidence" value="ECO:0007669"/>
    <property type="project" value="Ensembl"/>
</dbReference>
<dbReference type="STRING" id="9516.ENSCCAP00000028095"/>
<dbReference type="InterPro" id="IPR036423">
    <property type="entry name" value="SOD-like_Cu/Zn_dom_sf"/>
</dbReference>
<reference evidence="5" key="1">
    <citation type="submission" date="2025-08" db="UniProtKB">
        <authorList>
            <consortium name="Ensembl"/>
        </authorList>
    </citation>
    <scope>IDENTIFICATION</scope>
</reference>
<dbReference type="Gene3D" id="2.60.40.200">
    <property type="entry name" value="Superoxide dismutase, copper/zinc binding domain"/>
    <property type="match status" value="2"/>
</dbReference>
<dbReference type="InterPro" id="IPR001424">
    <property type="entry name" value="SOD_Cu_Zn_dom"/>
</dbReference>
<dbReference type="Pfam" id="PF00403">
    <property type="entry name" value="HMA"/>
    <property type="match status" value="1"/>
</dbReference>
<dbReference type="OMA" id="KNVWEER"/>
<comment type="similarity">
    <text evidence="2">In the C-terminal section; belongs to the Cu-Zn superoxide dismutase family.</text>
</comment>
<dbReference type="PRINTS" id="PR00068">
    <property type="entry name" value="CUZNDISMTASE"/>
</dbReference>
<dbReference type="GeneTree" id="ENSGT00940000159785"/>
<comment type="cofactor">
    <cofactor evidence="1">
        <name>Cu(2+)</name>
        <dbReference type="ChEBI" id="CHEBI:29036"/>
    </cofactor>
</comment>
<feature type="domain" description="HMA" evidence="4">
    <location>
        <begin position="11"/>
        <end position="74"/>
    </location>
</feature>
<dbReference type="PROSITE" id="PS50846">
    <property type="entry name" value="HMA_2"/>
    <property type="match status" value="1"/>
</dbReference>
<dbReference type="Gene3D" id="3.30.70.100">
    <property type="match status" value="1"/>
</dbReference>
<dbReference type="SUPFAM" id="SSF49329">
    <property type="entry name" value="Cu,Zn superoxide dismutase-like"/>
    <property type="match status" value="1"/>
</dbReference>
<dbReference type="Pfam" id="PF00080">
    <property type="entry name" value="Sod_Cu"/>
    <property type="match status" value="1"/>
</dbReference>
<evidence type="ECO:0000313" key="5">
    <source>
        <dbReference type="Ensembl" id="ENSCCAP00000028095.1"/>
    </source>
</evidence>
<dbReference type="AlphaFoldDB" id="A0A2K5RIY8"/>
<dbReference type="GO" id="GO:0006801">
    <property type="term" value="P:superoxide metabolic process"/>
    <property type="evidence" value="ECO:0007669"/>
    <property type="project" value="InterPro"/>
</dbReference>
<accession>A0A2K5RIY8</accession>
<evidence type="ECO:0000256" key="1">
    <source>
        <dbReference type="ARBA" id="ARBA00001973"/>
    </source>
</evidence>
<dbReference type="CDD" id="cd00371">
    <property type="entry name" value="HMA"/>
    <property type="match status" value="1"/>
</dbReference>
<reference evidence="5" key="2">
    <citation type="submission" date="2025-09" db="UniProtKB">
        <authorList>
            <consortium name="Ensembl"/>
        </authorList>
    </citation>
    <scope>IDENTIFICATION</scope>
</reference>
<proteinExistence type="inferred from homology"/>
<dbReference type="InterPro" id="IPR024134">
    <property type="entry name" value="SOD_Cu/Zn_/chaperone"/>
</dbReference>
<organism evidence="5 6">
    <name type="scientific">Cebus imitator</name>
    <name type="common">Panamanian white-faced capuchin</name>
    <name type="synonym">Cebus capucinus imitator</name>
    <dbReference type="NCBI Taxonomy" id="2715852"/>
    <lineage>
        <taxon>Eukaryota</taxon>
        <taxon>Metazoa</taxon>
        <taxon>Chordata</taxon>
        <taxon>Craniata</taxon>
        <taxon>Vertebrata</taxon>
        <taxon>Euteleostomi</taxon>
        <taxon>Mammalia</taxon>
        <taxon>Eutheria</taxon>
        <taxon>Euarchontoglires</taxon>
        <taxon>Primates</taxon>
        <taxon>Haplorrhini</taxon>
        <taxon>Platyrrhini</taxon>
        <taxon>Cebidae</taxon>
        <taxon>Cebinae</taxon>
        <taxon>Cebus</taxon>
    </lineage>
</organism>
<dbReference type="GO" id="GO:0005737">
    <property type="term" value="C:cytoplasm"/>
    <property type="evidence" value="ECO:0007669"/>
    <property type="project" value="Ensembl"/>
</dbReference>
<gene>
    <name evidence="5" type="primary">CCS</name>
</gene>
<dbReference type="PROSITE" id="PS00332">
    <property type="entry name" value="SOD_CU_ZN_2"/>
    <property type="match status" value="1"/>
</dbReference>
<dbReference type="FunFam" id="3.30.70.100:FF:000027">
    <property type="entry name" value="Copper chaperone for superoxide dismutase"/>
    <property type="match status" value="1"/>
</dbReference>
<dbReference type="InterPro" id="IPR006121">
    <property type="entry name" value="HMA_dom"/>
</dbReference>
<keyword evidence="6" id="KW-1185">Reference proteome</keyword>